<dbReference type="PANTHER" id="PTHR38589:SF1">
    <property type="entry name" value="BLR0621 PROTEIN"/>
    <property type="match status" value="1"/>
</dbReference>
<gene>
    <name evidence="3" type="ORF">HNP71_001508</name>
</gene>
<comment type="pathway">
    <text evidence="1">Cell wall biogenesis; peptidoglycan biosynthesis.</text>
</comment>
<feature type="active site" description="Proton donor/acceptor" evidence="1">
    <location>
        <position position="134"/>
    </location>
</feature>
<dbReference type="RefSeq" id="WP_408840735.1">
    <property type="nucleotide sequence ID" value="NZ_JACHFJ010000005.1"/>
</dbReference>
<accession>A0A840VM41</accession>
<reference evidence="3 4" key="1">
    <citation type="submission" date="2020-08" db="EMBL/GenBank/DDBJ databases">
        <title>Genomic Encyclopedia of Type Strains, Phase IV (KMG-IV): sequencing the most valuable type-strain genomes for metagenomic binning, comparative biology and taxonomic classification.</title>
        <authorList>
            <person name="Goeker M."/>
        </authorList>
    </citation>
    <scope>NUCLEOTIDE SEQUENCE [LARGE SCALE GENOMIC DNA]</scope>
    <source>
        <strain evidence="3 4">DSM 27026</strain>
    </source>
</reference>
<proteinExistence type="predicted"/>
<dbReference type="GO" id="GO:0009252">
    <property type="term" value="P:peptidoglycan biosynthetic process"/>
    <property type="evidence" value="ECO:0007669"/>
    <property type="project" value="UniProtKB-KW"/>
</dbReference>
<protein>
    <submittedName>
        <fullName evidence="3">L,D-peptidoglycan transpeptidase YkuD (ErfK/YbiS/YcfS/YnhG family)</fullName>
    </submittedName>
</protein>
<feature type="domain" description="L,D-TPase catalytic" evidence="2">
    <location>
        <begin position="1"/>
        <end position="169"/>
    </location>
</feature>
<dbReference type="AlphaFoldDB" id="A0A840VM41"/>
<dbReference type="Proteomes" id="UP000553706">
    <property type="component" value="Unassembled WGS sequence"/>
</dbReference>
<keyword evidence="1" id="KW-0961">Cell wall biogenesis/degradation</keyword>
<evidence type="ECO:0000259" key="2">
    <source>
        <dbReference type="PROSITE" id="PS52029"/>
    </source>
</evidence>
<keyword evidence="4" id="KW-1185">Reference proteome</keyword>
<feature type="active site" description="Nucleophile" evidence="1">
    <location>
        <position position="146"/>
    </location>
</feature>
<dbReference type="PROSITE" id="PS52029">
    <property type="entry name" value="LD_TPASE"/>
    <property type="match status" value="1"/>
</dbReference>
<dbReference type="EMBL" id="JACHFJ010000005">
    <property type="protein sequence ID" value="MBB5373249.1"/>
    <property type="molecule type" value="Genomic_DNA"/>
</dbReference>
<dbReference type="GO" id="GO:0016740">
    <property type="term" value="F:transferase activity"/>
    <property type="evidence" value="ECO:0007669"/>
    <property type="project" value="InterPro"/>
</dbReference>
<evidence type="ECO:0000313" key="4">
    <source>
        <dbReference type="Proteomes" id="UP000553706"/>
    </source>
</evidence>
<dbReference type="GO" id="GO:0008360">
    <property type="term" value="P:regulation of cell shape"/>
    <property type="evidence" value="ECO:0007669"/>
    <property type="project" value="UniProtKB-UniRule"/>
</dbReference>
<dbReference type="InterPro" id="IPR005490">
    <property type="entry name" value="LD_TPept_cat_dom"/>
</dbReference>
<keyword evidence="1" id="KW-0133">Cell shape</keyword>
<dbReference type="GO" id="GO:0071555">
    <property type="term" value="P:cell wall organization"/>
    <property type="evidence" value="ECO:0007669"/>
    <property type="project" value="UniProtKB-UniRule"/>
</dbReference>
<evidence type="ECO:0000313" key="3">
    <source>
        <dbReference type="EMBL" id="MBB5373249.1"/>
    </source>
</evidence>
<sequence>MGTSLVEFLLQGDVLAGGGHHYRAAFGRSGIVCATQKREGDGATPSGLLKLTRVLYRADRIGPPVCAVPLEPIGTEDGWCDDPADPAYNKHVRLPYAASHEALWRDDHVYDVIGVLDWNLAPTEPGRGSAIFFHVATADYAPTAGCVALSLPNVLAALKAGLSAIRVPG</sequence>
<organism evidence="3 4">
    <name type="scientific">Acidocella aromatica</name>
    <dbReference type="NCBI Taxonomy" id="1303579"/>
    <lineage>
        <taxon>Bacteria</taxon>
        <taxon>Pseudomonadati</taxon>
        <taxon>Pseudomonadota</taxon>
        <taxon>Alphaproteobacteria</taxon>
        <taxon>Acetobacterales</taxon>
        <taxon>Acidocellaceae</taxon>
        <taxon>Acidocella</taxon>
    </lineage>
</organism>
<keyword evidence="1" id="KW-0573">Peptidoglycan synthesis</keyword>
<dbReference type="Pfam" id="PF03734">
    <property type="entry name" value="YkuD"/>
    <property type="match status" value="1"/>
</dbReference>
<evidence type="ECO:0000256" key="1">
    <source>
        <dbReference type="PROSITE-ProRule" id="PRU01373"/>
    </source>
</evidence>
<name>A0A840VM41_9PROT</name>
<dbReference type="PANTHER" id="PTHR38589">
    <property type="entry name" value="BLR0621 PROTEIN"/>
    <property type="match status" value="1"/>
</dbReference>
<comment type="caution">
    <text evidence="3">The sequence shown here is derived from an EMBL/GenBank/DDBJ whole genome shotgun (WGS) entry which is preliminary data.</text>
</comment>